<dbReference type="EMBL" id="JARMAB010000040">
    <property type="protein sequence ID" value="MED1205747.1"/>
    <property type="molecule type" value="Genomic_DNA"/>
</dbReference>
<name>A0ABU6MMX8_9BACI</name>
<evidence type="ECO:0000313" key="1">
    <source>
        <dbReference type="EMBL" id="MED1205747.1"/>
    </source>
</evidence>
<protein>
    <submittedName>
        <fullName evidence="1">Uncharacterized protein</fullName>
    </submittedName>
</protein>
<gene>
    <name evidence="1" type="ORF">P4T90_22185</name>
</gene>
<comment type="caution">
    <text evidence="1">The sequence shown here is derived from an EMBL/GenBank/DDBJ whole genome shotgun (WGS) entry which is preliminary data.</text>
</comment>
<organism evidence="1 2">
    <name type="scientific">Heyndrickxia acidicola</name>
    <dbReference type="NCBI Taxonomy" id="209389"/>
    <lineage>
        <taxon>Bacteria</taxon>
        <taxon>Bacillati</taxon>
        <taxon>Bacillota</taxon>
        <taxon>Bacilli</taxon>
        <taxon>Bacillales</taxon>
        <taxon>Bacillaceae</taxon>
        <taxon>Heyndrickxia</taxon>
    </lineage>
</organism>
<keyword evidence="2" id="KW-1185">Reference proteome</keyword>
<sequence>MQFTPMVLNVFAFKVNSVDNGAVINAGSLQYIDQFLSYKRNQAFGELNGDLSPVSLPISPIMDPDVSDNPSIKNSLV</sequence>
<dbReference type="Proteomes" id="UP001341444">
    <property type="component" value="Unassembled WGS sequence"/>
</dbReference>
<accession>A0ABU6MMX8</accession>
<proteinExistence type="predicted"/>
<reference evidence="1 2" key="1">
    <citation type="submission" date="2023-03" db="EMBL/GenBank/DDBJ databases">
        <title>Bacillus Genome Sequencing.</title>
        <authorList>
            <person name="Dunlap C."/>
        </authorList>
    </citation>
    <scope>NUCLEOTIDE SEQUENCE [LARGE SCALE GENOMIC DNA]</scope>
    <source>
        <strain evidence="1 2">B-23453</strain>
    </source>
</reference>
<evidence type="ECO:0000313" key="2">
    <source>
        <dbReference type="Proteomes" id="UP001341444"/>
    </source>
</evidence>